<dbReference type="Proteomes" id="UP000316621">
    <property type="component" value="Chromosome 1"/>
</dbReference>
<accession>A0A4Y7I733</accession>
<dbReference type="GO" id="GO:0003676">
    <property type="term" value="F:nucleic acid binding"/>
    <property type="evidence" value="ECO:0007669"/>
    <property type="project" value="InterPro"/>
</dbReference>
<feature type="domain" description="RNase H type-1" evidence="1">
    <location>
        <begin position="7"/>
        <end position="121"/>
    </location>
</feature>
<reference evidence="2 3" key="1">
    <citation type="journal article" date="2018" name="Science">
        <title>The opium poppy genome and morphinan production.</title>
        <authorList>
            <person name="Guo L."/>
            <person name="Winzer T."/>
            <person name="Yang X."/>
            <person name="Li Y."/>
            <person name="Ning Z."/>
            <person name="He Z."/>
            <person name="Teodor R."/>
            <person name="Lu Y."/>
            <person name="Bowser T.A."/>
            <person name="Graham I.A."/>
            <person name="Ye K."/>
        </authorList>
    </citation>
    <scope>NUCLEOTIDE SEQUENCE [LARGE SCALE GENOMIC DNA]</scope>
    <source>
        <strain evidence="3">cv. HN1</strain>
        <tissue evidence="2">Leaves</tissue>
    </source>
</reference>
<keyword evidence="3" id="KW-1185">Reference proteome</keyword>
<protein>
    <recommendedName>
        <fullName evidence="1">RNase H type-1 domain-containing protein</fullName>
    </recommendedName>
</protein>
<sequence>MLPELCDSAIGLTLIDDTGKCKEARGNSSGWNSRDLLEQEGAEAAFQWAMELSGHHIEFQSDSEPILKRLIEMYAKAREERFNNSNQFESQKFKLFNFKALSFNVVTRPNNFLAASISKMCNRSIINSRWVDDNIIFLIQEFSNNPEYN</sequence>
<evidence type="ECO:0000313" key="3">
    <source>
        <dbReference type="Proteomes" id="UP000316621"/>
    </source>
</evidence>
<dbReference type="AlphaFoldDB" id="A0A4Y7I733"/>
<gene>
    <name evidence="2" type="ORF">C5167_037563</name>
</gene>
<evidence type="ECO:0000313" key="2">
    <source>
        <dbReference type="EMBL" id="RZC44624.1"/>
    </source>
</evidence>
<dbReference type="GO" id="GO:0004523">
    <property type="term" value="F:RNA-DNA hybrid ribonuclease activity"/>
    <property type="evidence" value="ECO:0007669"/>
    <property type="project" value="InterPro"/>
</dbReference>
<organism evidence="2 3">
    <name type="scientific">Papaver somniferum</name>
    <name type="common">Opium poppy</name>
    <dbReference type="NCBI Taxonomy" id="3469"/>
    <lineage>
        <taxon>Eukaryota</taxon>
        <taxon>Viridiplantae</taxon>
        <taxon>Streptophyta</taxon>
        <taxon>Embryophyta</taxon>
        <taxon>Tracheophyta</taxon>
        <taxon>Spermatophyta</taxon>
        <taxon>Magnoliopsida</taxon>
        <taxon>Ranunculales</taxon>
        <taxon>Papaveraceae</taxon>
        <taxon>Papaveroideae</taxon>
        <taxon>Papaver</taxon>
    </lineage>
</organism>
<name>A0A4Y7I733_PAPSO</name>
<dbReference type="EMBL" id="CM010715">
    <property type="protein sequence ID" value="RZC44624.1"/>
    <property type="molecule type" value="Genomic_DNA"/>
</dbReference>
<dbReference type="Pfam" id="PF13456">
    <property type="entry name" value="RVT_3"/>
    <property type="match status" value="1"/>
</dbReference>
<dbReference type="Gramene" id="RZC44624">
    <property type="protein sequence ID" value="RZC44624"/>
    <property type="gene ID" value="C5167_037563"/>
</dbReference>
<evidence type="ECO:0000259" key="1">
    <source>
        <dbReference type="Pfam" id="PF13456"/>
    </source>
</evidence>
<dbReference type="InterPro" id="IPR002156">
    <property type="entry name" value="RNaseH_domain"/>
</dbReference>
<proteinExistence type="predicted"/>